<name>A0A060T582_BLAAD</name>
<dbReference type="EMBL" id="HG937692">
    <property type="protein sequence ID" value="CDP35979.1"/>
    <property type="molecule type" value="Genomic_DNA"/>
</dbReference>
<proteinExistence type="predicted"/>
<dbReference type="AlphaFoldDB" id="A0A060T582"/>
<protein>
    <submittedName>
        <fullName evidence="1">ARAD1B02288p</fullName>
    </submittedName>
</protein>
<sequence length="330" mass="38638">MISLLQSRDVNLKTAGLCGASTFRMAEYFKESTVERGQVYKLERIDPLHFSLDQALDVAELFLQSFQHDPYLQYIGGRYAQFGNDLQVVRESIRDPRQRLQELIHRAVRYKIHSYTLARFFHTLVRNPNIAAYGLYTDDRLRLLPGFISYHFNHVVNPQLTTWTQRLYYSWLKFKYFVQEVWSYGLDYYNNPLISPNRQNALDSYTKAFKFSLGHKNTLEYLTKASSDELENLAYPDDKGSYYTFLGFAFVSPFHQRKGLGQFMLEETITKDVPLLLGRNAHDILPAKIMLKATPAGYPLYKKCGFKDVFSYTHRDGSNNFSLHRMERFV</sequence>
<evidence type="ECO:0000313" key="1">
    <source>
        <dbReference type="EMBL" id="CDP35979.1"/>
    </source>
</evidence>
<dbReference type="PhylomeDB" id="A0A060T582"/>
<accession>A0A060T582</accession>
<reference evidence="1" key="2">
    <citation type="submission" date="2014-06" db="EMBL/GenBank/DDBJ databases">
        <title>The complete genome of Blastobotrys (Arxula) adeninivorans LS3 - a yeast of biotechnological interest.</title>
        <authorList>
            <person name="Kunze G."/>
            <person name="Gaillardin C."/>
            <person name="Czernicka M."/>
            <person name="Durrens P."/>
            <person name="Martin T."/>
            <person name="Boer E."/>
            <person name="Gabaldon T."/>
            <person name="Cruz J."/>
            <person name="Talla E."/>
            <person name="Marck C."/>
            <person name="Goffeau A."/>
            <person name="Barbe V."/>
            <person name="Baret P."/>
            <person name="Baronian K."/>
            <person name="Beier S."/>
            <person name="Bleykasten C."/>
            <person name="Bode R."/>
            <person name="Casaregola S."/>
            <person name="Despons L."/>
            <person name="Fairhead C."/>
            <person name="Giersberg M."/>
            <person name="Gierski P."/>
            <person name="Hahnel U."/>
            <person name="Hartmann A."/>
            <person name="Jankowska D."/>
            <person name="Jubin C."/>
            <person name="Jung P."/>
            <person name="Lafontaine I."/>
            <person name="Leh-Louis V."/>
            <person name="Lemaire M."/>
            <person name="Marcet-Houben M."/>
            <person name="Mascher M."/>
            <person name="Morel G."/>
            <person name="Richard G.-F."/>
            <person name="Riechen J."/>
            <person name="Sacerdot C."/>
            <person name="Sarkar A."/>
            <person name="Savel G."/>
            <person name="Schacherer J."/>
            <person name="Sherman D."/>
            <person name="Straub M.-L."/>
            <person name="Stein N."/>
            <person name="Thierry A."/>
            <person name="Trautwein-Schult A."/>
            <person name="Westhof E."/>
            <person name="Worch S."/>
            <person name="Dujon B."/>
            <person name="Souciet J.-L."/>
            <person name="Wincker P."/>
            <person name="Scholz U."/>
            <person name="Neuveglise N."/>
        </authorList>
    </citation>
    <scope>NUCLEOTIDE SEQUENCE</scope>
    <source>
        <strain evidence="1">LS3</strain>
    </source>
</reference>
<dbReference type="Gene3D" id="3.40.630.30">
    <property type="match status" value="1"/>
</dbReference>
<reference evidence="1" key="1">
    <citation type="submission" date="2014-02" db="EMBL/GenBank/DDBJ databases">
        <authorList>
            <person name="Genoscope - CEA"/>
        </authorList>
    </citation>
    <scope>NUCLEOTIDE SEQUENCE</scope>
    <source>
        <strain evidence="1">LS3</strain>
    </source>
</reference>
<organism evidence="1">
    <name type="scientific">Blastobotrys adeninivorans</name>
    <name type="common">Yeast</name>
    <name type="synonym">Arxula adeninivorans</name>
    <dbReference type="NCBI Taxonomy" id="409370"/>
    <lineage>
        <taxon>Eukaryota</taxon>
        <taxon>Fungi</taxon>
        <taxon>Dikarya</taxon>
        <taxon>Ascomycota</taxon>
        <taxon>Saccharomycotina</taxon>
        <taxon>Dipodascomycetes</taxon>
        <taxon>Dipodascales</taxon>
        <taxon>Trichomonascaceae</taxon>
        <taxon>Blastobotrys</taxon>
    </lineage>
</organism>
<dbReference type="InterPro" id="IPR016181">
    <property type="entry name" value="Acyl_CoA_acyltransferase"/>
</dbReference>
<gene>
    <name evidence="1" type="ORF">GNLVRS02_ARAD1B02288g</name>
</gene>
<dbReference type="SUPFAM" id="SSF55729">
    <property type="entry name" value="Acyl-CoA N-acyltransferases (Nat)"/>
    <property type="match status" value="1"/>
</dbReference>